<dbReference type="PANTHER" id="PTHR39453">
    <property type="entry name" value="PHOSPHATE PROPANOYLTRANSFERASE"/>
    <property type="match status" value="1"/>
</dbReference>
<evidence type="ECO:0000313" key="12">
    <source>
        <dbReference type="Proteomes" id="UP000013085"/>
    </source>
</evidence>
<evidence type="ECO:0000256" key="6">
    <source>
        <dbReference type="ARBA" id="ARBA00022723"/>
    </source>
</evidence>
<sequence length="229" mass="25845">MYTGFRGRYTNFRKGLNMMVNEELLKLITGRVIDKITKYNAFKIPVGVSNRHVHVTSEDLETLFGKGYQLTKKSDLKQPGQYACNETVTIRGPKGEFERVRILGPVRKQSQIEISKTDSFRLGVKAPIRESGDLTGTPGLEMVGPKGTVWLPRGAIVALRHIHMTPQQAEAMGVWDKDIVEVETFGERHGVFGDVLIRVSEQFELEMHVDVDEANACALKNNDYVIIRR</sequence>
<keyword evidence="6" id="KW-0479">Metal-binding</keyword>
<reference evidence="11 12" key="1">
    <citation type="submission" date="2013-01" db="EMBL/GenBank/DDBJ databases">
        <title>The Genome Sequence of Clostridium clostridioforme 90A8.</title>
        <authorList>
            <consortium name="The Broad Institute Genome Sequencing Platform"/>
            <person name="Earl A."/>
            <person name="Ward D."/>
            <person name="Feldgarden M."/>
            <person name="Gevers D."/>
            <person name="Courvalin P."/>
            <person name="Lambert T."/>
            <person name="Walker B."/>
            <person name="Young S.K."/>
            <person name="Zeng Q."/>
            <person name="Gargeya S."/>
            <person name="Fitzgerald M."/>
            <person name="Haas B."/>
            <person name="Abouelleil A."/>
            <person name="Alvarado L."/>
            <person name="Arachchi H.M."/>
            <person name="Berlin A.M."/>
            <person name="Chapman S.B."/>
            <person name="Dewar J."/>
            <person name="Goldberg J."/>
            <person name="Griggs A."/>
            <person name="Gujja S."/>
            <person name="Hansen M."/>
            <person name="Howarth C."/>
            <person name="Imamovic A."/>
            <person name="Larimer J."/>
            <person name="McCowan C."/>
            <person name="Murphy C."/>
            <person name="Neiman D."/>
            <person name="Pearson M."/>
            <person name="Priest M."/>
            <person name="Roberts A."/>
            <person name="Saif S."/>
            <person name="Shea T."/>
            <person name="Sisk P."/>
            <person name="Sykes S."/>
            <person name="Wortman J."/>
            <person name="Nusbaum C."/>
            <person name="Birren B."/>
        </authorList>
    </citation>
    <scope>NUCLEOTIDE SEQUENCE [LARGE SCALE GENOMIC DNA]</scope>
    <source>
        <strain evidence="11 12">90A8</strain>
    </source>
</reference>
<evidence type="ECO:0000256" key="5">
    <source>
        <dbReference type="ARBA" id="ARBA00022679"/>
    </source>
</evidence>
<dbReference type="Pfam" id="PF06130">
    <property type="entry name" value="PTAC"/>
    <property type="match status" value="1"/>
</dbReference>
<evidence type="ECO:0000256" key="2">
    <source>
        <dbReference type="ARBA" id="ARBA00007342"/>
    </source>
</evidence>
<dbReference type="GO" id="GO:0016747">
    <property type="term" value="F:acyltransferase activity, transferring groups other than amino-acyl groups"/>
    <property type="evidence" value="ECO:0007669"/>
    <property type="project" value="InterPro"/>
</dbReference>
<organism evidence="11 12">
    <name type="scientific">[Clostridium] clostridioforme 90A8</name>
    <dbReference type="NCBI Taxonomy" id="999408"/>
    <lineage>
        <taxon>Bacteria</taxon>
        <taxon>Bacillati</taxon>
        <taxon>Bacillota</taxon>
        <taxon>Clostridia</taxon>
        <taxon>Lachnospirales</taxon>
        <taxon>Lachnospiraceae</taxon>
        <taxon>Enterocloster</taxon>
    </lineage>
</organism>
<dbReference type="PIRSF" id="PIRSF010130">
    <property type="entry name" value="PduL"/>
    <property type="match status" value="1"/>
</dbReference>
<dbReference type="GO" id="GO:0046872">
    <property type="term" value="F:metal ion binding"/>
    <property type="evidence" value="ECO:0007669"/>
    <property type="project" value="UniProtKB-KW"/>
</dbReference>
<evidence type="ECO:0000256" key="3">
    <source>
        <dbReference type="ARBA" id="ARBA00012206"/>
    </source>
</evidence>
<comment type="similarity">
    <text evidence="2 10">Belongs to the PduL family.</text>
</comment>
<accession>A0A0E2HQI2</accession>
<evidence type="ECO:0000256" key="8">
    <source>
        <dbReference type="ARBA" id="ARBA00023315"/>
    </source>
</evidence>
<gene>
    <name evidence="11" type="ORF">HMPREF1090_02029</name>
</gene>
<evidence type="ECO:0000256" key="9">
    <source>
        <dbReference type="ARBA" id="ARBA00047589"/>
    </source>
</evidence>
<dbReference type="UniPathway" id="UPA00621"/>
<dbReference type="PANTHER" id="PTHR39453:SF1">
    <property type="entry name" value="PHOSPHATE PROPANOYLTRANSFERASE"/>
    <property type="match status" value="1"/>
</dbReference>
<dbReference type="EMBL" id="AGYR01000018">
    <property type="protein sequence ID" value="ENZ17259.1"/>
    <property type="molecule type" value="Genomic_DNA"/>
</dbReference>
<dbReference type="HOGENOM" id="CLU_080676_1_0_9"/>
<dbReference type="EC" id="2.3.1.222" evidence="3 10"/>
<comment type="function">
    <text evidence="10">Involved in 1,2-propanediol (1,2-PD) degradation by catalyzing the conversion of propanoyl-CoA to propanoyl-phosphate.</text>
</comment>
<name>A0A0E2HQI2_9FIRM</name>
<keyword evidence="5 10" id="KW-0808">Transferase</keyword>
<proteinExistence type="inferred from homology"/>
<comment type="catalytic activity">
    <reaction evidence="9 10">
        <text>propanoyl-CoA + phosphate = propanoyl phosphate + CoA</text>
        <dbReference type="Rhea" id="RHEA:28046"/>
        <dbReference type="ChEBI" id="CHEBI:43474"/>
        <dbReference type="ChEBI" id="CHEBI:57287"/>
        <dbReference type="ChEBI" id="CHEBI:57392"/>
        <dbReference type="ChEBI" id="CHEBI:58933"/>
        <dbReference type="EC" id="2.3.1.222"/>
    </reaction>
</comment>
<evidence type="ECO:0000256" key="7">
    <source>
        <dbReference type="ARBA" id="ARBA00022833"/>
    </source>
</evidence>
<dbReference type="PATRIC" id="fig|999408.3.peg.2177"/>
<evidence type="ECO:0000256" key="4">
    <source>
        <dbReference type="ARBA" id="ARBA00020837"/>
    </source>
</evidence>
<dbReference type="GO" id="GO:0051144">
    <property type="term" value="P:1,2-propanediol catabolic process"/>
    <property type="evidence" value="ECO:0007669"/>
    <property type="project" value="UniProtKB-UniPathway"/>
</dbReference>
<keyword evidence="8 10" id="KW-0012">Acyltransferase</keyword>
<evidence type="ECO:0000313" key="11">
    <source>
        <dbReference type="EMBL" id="ENZ17259.1"/>
    </source>
</evidence>
<dbReference type="NCBIfam" id="NF011652">
    <property type="entry name" value="PRK15070.1"/>
    <property type="match status" value="1"/>
</dbReference>
<dbReference type="InterPro" id="IPR008300">
    <property type="entry name" value="PTAC"/>
</dbReference>
<comment type="cofactor">
    <cofactor evidence="1">
        <name>Zn(2+)</name>
        <dbReference type="ChEBI" id="CHEBI:29105"/>
    </cofactor>
</comment>
<dbReference type="AlphaFoldDB" id="A0A0E2HQI2"/>
<protein>
    <recommendedName>
        <fullName evidence="4 10">Phosphate propanoyltransferase</fullName>
        <ecNumber evidence="3 10">2.3.1.222</ecNumber>
    </recommendedName>
</protein>
<comment type="caution">
    <text evidence="11">The sequence shown here is derived from an EMBL/GenBank/DDBJ whole genome shotgun (WGS) entry which is preliminary data.</text>
</comment>
<evidence type="ECO:0000256" key="1">
    <source>
        <dbReference type="ARBA" id="ARBA00001947"/>
    </source>
</evidence>
<evidence type="ECO:0000256" key="10">
    <source>
        <dbReference type="PIRNR" id="PIRNR010130"/>
    </source>
</evidence>
<dbReference type="Proteomes" id="UP000013085">
    <property type="component" value="Unassembled WGS sequence"/>
</dbReference>
<comment type="pathway">
    <text evidence="10">Polyol metabolism; 1,2-propanediol degradation.</text>
</comment>
<keyword evidence="7" id="KW-0862">Zinc</keyword>